<dbReference type="Proteomes" id="UP001327027">
    <property type="component" value="Unassembled WGS sequence"/>
</dbReference>
<dbReference type="RefSeq" id="WP_324179530.1">
    <property type="nucleotide sequence ID" value="NZ_BAABAW010000007.1"/>
</dbReference>
<dbReference type="InterPro" id="IPR011990">
    <property type="entry name" value="TPR-like_helical_dom_sf"/>
</dbReference>
<comment type="caution">
    <text evidence="4">The sequence shown here is derived from an EMBL/GenBank/DDBJ whole genome shotgun (WGS) entry which is preliminary data.</text>
</comment>
<proteinExistence type="predicted"/>
<protein>
    <submittedName>
        <fullName evidence="4">Thioredoxin family protein</fullName>
    </submittedName>
</protein>
<evidence type="ECO:0000259" key="3">
    <source>
        <dbReference type="PROSITE" id="PS51352"/>
    </source>
</evidence>
<gene>
    <name evidence="4" type="ORF">U6A24_08550</name>
</gene>
<evidence type="ECO:0000313" key="5">
    <source>
        <dbReference type="Proteomes" id="UP001327027"/>
    </source>
</evidence>
<dbReference type="InterPro" id="IPR036249">
    <property type="entry name" value="Thioredoxin-like_sf"/>
</dbReference>
<sequence length="298" mass="34615">MKEFIYIILLLMITAVSGNAQPFNKEVTTSNNRSLLLGKINKQGLSQAPYGQWFQKNYNQYAPKKDVIETIKNQLNQYTITVFMGTWCGDSKREVPAFYKVLDSLNFPAERITVVAVNNERNFYKQSPGGEHEGLNIHRVPTFIFYKDSKEVNRIVESPKATLEEDILQIVSNKYISNYSSVTAIDEILKEHDQDYLFKKSKKLISEFKEKTQNMYELNTYANVLFFAHKYEEAIAVLKFNLMLFPEEANAHVSLANKYLYLNDETNAIKYYEKSLKFADNEEIQSKIKELRIASNQE</sequence>
<dbReference type="SUPFAM" id="SSF52833">
    <property type="entry name" value="Thioredoxin-like"/>
    <property type="match status" value="1"/>
</dbReference>
<dbReference type="EMBL" id="JAYKLX010000003">
    <property type="protein sequence ID" value="MEB3345505.1"/>
    <property type="molecule type" value="Genomic_DNA"/>
</dbReference>
<accession>A0ABU5ZUE4</accession>
<evidence type="ECO:0000313" key="4">
    <source>
        <dbReference type="EMBL" id="MEB3345505.1"/>
    </source>
</evidence>
<feature type="repeat" description="TPR" evidence="1">
    <location>
        <begin position="249"/>
        <end position="282"/>
    </location>
</feature>
<organism evidence="4 5">
    <name type="scientific">Aquimarina gracilis</name>
    <dbReference type="NCBI Taxonomy" id="874422"/>
    <lineage>
        <taxon>Bacteria</taxon>
        <taxon>Pseudomonadati</taxon>
        <taxon>Bacteroidota</taxon>
        <taxon>Flavobacteriia</taxon>
        <taxon>Flavobacteriales</taxon>
        <taxon>Flavobacteriaceae</taxon>
        <taxon>Aquimarina</taxon>
    </lineage>
</organism>
<dbReference type="Gene3D" id="3.40.30.10">
    <property type="entry name" value="Glutaredoxin"/>
    <property type="match status" value="1"/>
</dbReference>
<dbReference type="InterPro" id="IPR019734">
    <property type="entry name" value="TPR_rpt"/>
</dbReference>
<dbReference type="Pfam" id="PF14595">
    <property type="entry name" value="Thioredoxin_9"/>
    <property type="match status" value="1"/>
</dbReference>
<feature type="chain" id="PRO_5045136713" evidence="2">
    <location>
        <begin position="21"/>
        <end position="298"/>
    </location>
</feature>
<feature type="signal peptide" evidence="2">
    <location>
        <begin position="1"/>
        <end position="20"/>
    </location>
</feature>
<feature type="domain" description="Thioredoxin" evidence="3">
    <location>
        <begin position="56"/>
        <end position="176"/>
    </location>
</feature>
<evidence type="ECO:0000256" key="1">
    <source>
        <dbReference type="PROSITE-ProRule" id="PRU00339"/>
    </source>
</evidence>
<dbReference type="InterPro" id="IPR013766">
    <property type="entry name" value="Thioredoxin_domain"/>
</dbReference>
<keyword evidence="2" id="KW-0732">Signal</keyword>
<evidence type="ECO:0000256" key="2">
    <source>
        <dbReference type="SAM" id="SignalP"/>
    </source>
</evidence>
<keyword evidence="5" id="KW-1185">Reference proteome</keyword>
<dbReference type="CDD" id="cd02947">
    <property type="entry name" value="TRX_family"/>
    <property type="match status" value="1"/>
</dbReference>
<reference evidence="4 5" key="1">
    <citation type="journal article" date="2013" name="Int. J. Syst. Evol. Microbiol.">
        <title>Aquimarina gracilis sp. nov., isolated from the gut microflora of a mussel, Mytilus coruscus, and emended description of Aquimarina spongiae.</title>
        <authorList>
            <person name="Park S.C."/>
            <person name="Choe H.N."/>
            <person name="Baik K.S."/>
            <person name="Seong C.N."/>
        </authorList>
    </citation>
    <scope>NUCLEOTIDE SEQUENCE [LARGE SCALE GENOMIC DNA]</scope>
    <source>
        <strain evidence="4 5">PSC32</strain>
    </source>
</reference>
<name>A0ABU5ZUE4_9FLAO</name>
<dbReference type="SUPFAM" id="SSF48452">
    <property type="entry name" value="TPR-like"/>
    <property type="match status" value="1"/>
</dbReference>
<keyword evidence="1" id="KW-0802">TPR repeat</keyword>
<dbReference type="PROSITE" id="PS50005">
    <property type="entry name" value="TPR"/>
    <property type="match status" value="1"/>
</dbReference>
<dbReference type="Gene3D" id="1.25.40.10">
    <property type="entry name" value="Tetratricopeptide repeat domain"/>
    <property type="match status" value="1"/>
</dbReference>
<dbReference type="PROSITE" id="PS51352">
    <property type="entry name" value="THIOREDOXIN_2"/>
    <property type="match status" value="1"/>
</dbReference>